<keyword evidence="2 4" id="KW-0238">DNA-binding</keyword>
<dbReference type="Pfam" id="PF17920">
    <property type="entry name" value="TetR_C_16"/>
    <property type="match status" value="1"/>
</dbReference>
<evidence type="ECO:0000256" key="2">
    <source>
        <dbReference type="ARBA" id="ARBA00023125"/>
    </source>
</evidence>
<evidence type="ECO:0000313" key="8">
    <source>
        <dbReference type="Proteomes" id="UP000017984"/>
    </source>
</evidence>
<dbReference type="SUPFAM" id="SSF48498">
    <property type="entry name" value="Tetracyclin repressor-like, C-terminal domain"/>
    <property type="match status" value="1"/>
</dbReference>
<evidence type="ECO:0000259" key="6">
    <source>
        <dbReference type="PROSITE" id="PS50977"/>
    </source>
</evidence>
<feature type="compositionally biased region" description="Basic and acidic residues" evidence="5">
    <location>
        <begin position="1"/>
        <end position="11"/>
    </location>
</feature>
<evidence type="ECO:0000256" key="4">
    <source>
        <dbReference type="PROSITE-ProRule" id="PRU00335"/>
    </source>
</evidence>
<dbReference type="HOGENOM" id="CLU_069356_10_1_11"/>
<keyword evidence="3" id="KW-0804">Transcription</keyword>
<evidence type="ECO:0000256" key="1">
    <source>
        <dbReference type="ARBA" id="ARBA00023015"/>
    </source>
</evidence>
<dbReference type="AlphaFoldDB" id="V6KWK7"/>
<dbReference type="PROSITE" id="PS01081">
    <property type="entry name" value="HTH_TETR_1"/>
    <property type="match status" value="1"/>
</dbReference>
<dbReference type="InterPro" id="IPR041678">
    <property type="entry name" value="TetR_C_16"/>
</dbReference>
<dbReference type="SUPFAM" id="SSF46689">
    <property type="entry name" value="Homeodomain-like"/>
    <property type="match status" value="1"/>
</dbReference>
<feature type="compositionally biased region" description="Low complexity" evidence="5">
    <location>
        <begin position="21"/>
        <end position="36"/>
    </location>
</feature>
<evidence type="ECO:0000256" key="3">
    <source>
        <dbReference type="ARBA" id="ARBA00023163"/>
    </source>
</evidence>
<gene>
    <name evidence="7" type="ORF">M878_02165</name>
</gene>
<feature type="DNA-binding region" description="H-T-H motif" evidence="4">
    <location>
        <begin position="71"/>
        <end position="90"/>
    </location>
</feature>
<dbReference type="STRING" id="1352936.M878_02165"/>
<comment type="caution">
    <text evidence="7">The sequence shown here is derived from an EMBL/GenBank/DDBJ whole genome shotgun (WGS) entry which is preliminary data.</text>
</comment>
<dbReference type="GO" id="GO:0003700">
    <property type="term" value="F:DNA-binding transcription factor activity"/>
    <property type="evidence" value="ECO:0007669"/>
    <property type="project" value="TreeGrafter"/>
</dbReference>
<evidence type="ECO:0000313" key="7">
    <source>
        <dbReference type="EMBL" id="EST36408.1"/>
    </source>
</evidence>
<dbReference type="InterPro" id="IPR050109">
    <property type="entry name" value="HTH-type_TetR-like_transc_reg"/>
</dbReference>
<accession>V6KWK7</accession>
<dbReference type="Pfam" id="PF00440">
    <property type="entry name" value="TetR_N"/>
    <property type="match status" value="1"/>
</dbReference>
<keyword evidence="8" id="KW-1185">Reference proteome</keyword>
<dbReference type="EMBL" id="AWQX01000010">
    <property type="protein sequence ID" value="EST36408.1"/>
    <property type="molecule type" value="Genomic_DNA"/>
</dbReference>
<dbReference type="PATRIC" id="fig|1352936.5.peg.479"/>
<name>V6KWK7_STRRC</name>
<organism evidence="7 8">
    <name type="scientific">Streptomyces roseochromogenus subsp. oscitans DS 12.976</name>
    <dbReference type="NCBI Taxonomy" id="1352936"/>
    <lineage>
        <taxon>Bacteria</taxon>
        <taxon>Bacillati</taxon>
        <taxon>Actinomycetota</taxon>
        <taxon>Actinomycetes</taxon>
        <taxon>Kitasatosporales</taxon>
        <taxon>Streptomycetaceae</taxon>
        <taxon>Streptomyces</taxon>
    </lineage>
</organism>
<evidence type="ECO:0000256" key="5">
    <source>
        <dbReference type="SAM" id="MobiDB-lite"/>
    </source>
</evidence>
<dbReference type="PRINTS" id="PR00455">
    <property type="entry name" value="HTHTETR"/>
</dbReference>
<dbReference type="PANTHER" id="PTHR30055">
    <property type="entry name" value="HTH-TYPE TRANSCRIPTIONAL REGULATOR RUTR"/>
    <property type="match status" value="1"/>
</dbReference>
<reference evidence="7 8" key="1">
    <citation type="journal article" date="2014" name="Genome Announc.">
        <title>Draft Genome Sequence of Streptomyces roseochromogenes subsp. oscitans DS 12.976, Producer of the Aminocoumarin Antibiotic Clorobiocin.</title>
        <authorList>
            <person name="Ruckert C."/>
            <person name="Kalinowski J."/>
            <person name="Heide L."/>
            <person name="Apel A.K."/>
        </authorList>
    </citation>
    <scope>NUCLEOTIDE SEQUENCE [LARGE SCALE GENOMIC DNA]</scope>
    <source>
        <strain evidence="7 8">DS 12.976</strain>
    </source>
</reference>
<feature type="domain" description="HTH tetR-type" evidence="6">
    <location>
        <begin position="48"/>
        <end position="108"/>
    </location>
</feature>
<dbReference type="Gene3D" id="1.10.357.10">
    <property type="entry name" value="Tetracycline Repressor, domain 2"/>
    <property type="match status" value="1"/>
</dbReference>
<dbReference type="GO" id="GO:0000976">
    <property type="term" value="F:transcription cis-regulatory region binding"/>
    <property type="evidence" value="ECO:0007669"/>
    <property type="project" value="TreeGrafter"/>
</dbReference>
<dbReference type="InterPro" id="IPR036271">
    <property type="entry name" value="Tet_transcr_reg_TetR-rel_C_sf"/>
</dbReference>
<dbReference type="InterPro" id="IPR001647">
    <property type="entry name" value="HTH_TetR"/>
</dbReference>
<dbReference type="PROSITE" id="PS50977">
    <property type="entry name" value="HTH_TETR_2"/>
    <property type="match status" value="1"/>
</dbReference>
<keyword evidence="1" id="KW-0805">Transcription regulation</keyword>
<dbReference type="PANTHER" id="PTHR30055:SF234">
    <property type="entry name" value="HTH-TYPE TRANSCRIPTIONAL REGULATOR BETI"/>
    <property type="match status" value="1"/>
</dbReference>
<dbReference type="InterPro" id="IPR023772">
    <property type="entry name" value="DNA-bd_HTH_TetR-type_CS"/>
</dbReference>
<sequence>MDTSEHTRYQDRPAGVPANERPGGAPADDRPGGAPASGDSSHRPRDAQGTRTRILHAAGAVFAERGYEAATVRDIAGRAGVNQALIFRYFGSKQALLTEVMAQGGKEQLNNTPPDRLFETALRGVLEGGGEPESDRLLAVYLRSIGSADAAPDTVRALGEEYAAALAALSPADDSTLRAQLAMAWLLGIGLMRVVVAQEPLASAEPDEICGHVLTALEGLLGEGKAHGGGVVDQRPGERP</sequence>
<dbReference type="RefSeq" id="WP_023544465.1">
    <property type="nucleotide sequence ID" value="NZ_CM002285.1"/>
</dbReference>
<dbReference type="InterPro" id="IPR009057">
    <property type="entry name" value="Homeodomain-like_sf"/>
</dbReference>
<feature type="region of interest" description="Disordered" evidence="5">
    <location>
        <begin position="1"/>
        <end position="50"/>
    </location>
</feature>
<dbReference type="Proteomes" id="UP000017984">
    <property type="component" value="Chromosome"/>
</dbReference>
<proteinExistence type="predicted"/>
<protein>
    <recommendedName>
        <fullName evidence="6">HTH tetR-type domain-containing protein</fullName>
    </recommendedName>
</protein>